<keyword evidence="1" id="KW-1133">Transmembrane helix</keyword>
<keyword evidence="1" id="KW-0812">Transmembrane</keyword>
<sequence length="57" mass="6156">MARILFIAALVVVGLMLLGPLLGFAFQLLKWALIIGGVALAVTFVAKWVKSEERRGS</sequence>
<dbReference type="AlphaFoldDB" id="A0A7W5VGP9"/>
<evidence type="ECO:0000256" key="1">
    <source>
        <dbReference type="SAM" id="Phobius"/>
    </source>
</evidence>
<dbReference type="GeneID" id="95393761"/>
<evidence type="ECO:0000313" key="3">
    <source>
        <dbReference type="Proteomes" id="UP000579945"/>
    </source>
</evidence>
<name>A0A7W5VGP9_9ACTN</name>
<accession>A0A7W5VGP9</accession>
<feature type="transmembrane region" description="Helical" evidence="1">
    <location>
        <begin position="5"/>
        <end position="25"/>
    </location>
</feature>
<reference evidence="2 3" key="1">
    <citation type="submission" date="2020-08" db="EMBL/GenBank/DDBJ databases">
        <title>Sequencing the genomes of 1000 actinobacteria strains.</title>
        <authorList>
            <person name="Klenk H.-P."/>
        </authorList>
    </citation>
    <scope>NUCLEOTIDE SEQUENCE [LARGE SCALE GENOMIC DNA]</scope>
    <source>
        <strain evidence="2 3">DSM 44320</strain>
    </source>
</reference>
<feature type="transmembrane region" description="Helical" evidence="1">
    <location>
        <begin position="31"/>
        <end position="49"/>
    </location>
</feature>
<gene>
    <name evidence="2" type="ORF">FHR33_007545</name>
</gene>
<organism evidence="2 3">
    <name type="scientific">Nonomuraea dietziae</name>
    <dbReference type="NCBI Taxonomy" id="65515"/>
    <lineage>
        <taxon>Bacteria</taxon>
        <taxon>Bacillati</taxon>
        <taxon>Actinomycetota</taxon>
        <taxon>Actinomycetes</taxon>
        <taxon>Streptosporangiales</taxon>
        <taxon>Streptosporangiaceae</taxon>
        <taxon>Nonomuraea</taxon>
    </lineage>
</organism>
<dbReference type="EMBL" id="JACIBV010000001">
    <property type="protein sequence ID" value="MBB3731685.1"/>
    <property type="molecule type" value="Genomic_DNA"/>
</dbReference>
<proteinExistence type="predicted"/>
<protein>
    <submittedName>
        <fullName evidence="2">Uncharacterized protein</fullName>
    </submittedName>
</protein>
<dbReference type="Proteomes" id="UP000579945">
    <property type="component" value="Unassembled WGS sequence"/>
</dbReference>
<keyword evidence="1" id="KW-0472">Membrane</keyword>
<comment type="caution">
    <text evidence="2">The sequence shown here is derived from an EMBL/GenBank/DDBJ whole genome shotgun (WGS) entry which is preliminary data.</text>
</comment>
<dbReference type="RefSeq" id="WP_183658001.1">
    <property type="nucleotide sequence ID" value="NZ_BAAAXX010000013.1"/>
</dbReference>
<evidence type="ECO:0000313" key="2">
    <source>
        <dbReference type="EMBL" id="MBB3731685.1"/>
    </source>
</evidence>
<keyword evidence="3" id="KW-1185">Reference proteome</keyword>